<dbReference type="PANTHER" id="PTHR39084:SF1">
    <property type="entry name" value="DUF4010 DOMAIN-CONTAINING PROTEIN"/>
    <property type="match status" value="1"/>
</dbReference>
<feature type="transmembrane region" description="Helical" evidence="1">
    <location>
        <begin position="306"/>
        <end position="327"/>
    </location>
</feature>
<protein>
    <submittedName>
        <fullName evidence="4">MgtC/SapB family protein</fullName>
    </submittedName>
</protein>
<dbReference type="Pfam" id="PF02308">
    <property type="entry name" value="MgtC"/>
    <property type="match status" value="1"/>
</dbReference>
<keyword evidence="5" id="KW-1185">Reference proteome</keyword>
<evidence type="ECO:0000259" key="3">
    <source>
        <dbReference type="Pfam" id="PF13194"/>
    </source>
</evidence>
<organism evidence="4 5">
    <name type="scientific">Zoogloea dura</name>
    <dbReference type="NCBI Taxonomy" id="2728840"/>
    <lineage>
        <taxon>Bacteria</taxon>
        <taxon>Pseudomonadati</taxon>
        <taxon>Pseudomonadota</taxon>
        <taxon>Betaproteobacteria</taxon>
        <taxon>Rhodocyclales</taxon>
        <taxon>Zoogloeaceae</taxon>
        <taxon>Zoogloea</taxon>
    </lineage>
</organism>
<dbReference type="PANTHER" id="PTHR39084">
    <property type="entry name" value="MEMBRANE PROTEIN-RELATED"/>
    <property type="match status" value="1"/>
</dbReference>
<sequence length="422" mass="43707">MLFSLPFEPRQLEALALATAIGLLMGLERERRPAALAGVRTFGLTGLLGAIAGLLTEQLATPALLIAGFVLVAAMIIAANFRQPEPNDPGTTSVIALLVCYSLGAMVWLGHGRLAVMAAVGTTMLLYFKSELRGVASRLTAQDWRSILQFSVLSLIVLPILPNQGFGPYEAINPHQVWLMIVLISGVSLAGYAALRLVGARYGAPLLGLLGGIVSSTATTMVFARHARENPAMNATATLVILLANLIMILRIMAIAGALSAPVLPLLATGCVLAVLIGIVVVGLNWRQLNGSDALPIPQTRNPTELRAAVGFGLLYAAVLLCAAWLSDIAGQGGLYLLALASGLTDVDAIALSTLRLHTTGKIESLPAAISILLAMLANLSFKGGLAFALGGAALGRRVLGGMLAVGLGLGGGIAWLLHSSL</sequence>
<comment type="caution">
    <text evidence="4">The sequence shown here is derived from an EMBL/GenBank/DDBJ whole genome shotgun (WGS) entry which is preliminary data.</text>
</comment>
<feature type="transmembrane region" description="Helical" evidence="1">
    <location>
        <begin position="34"/>
        <end position="55"/>
    </location>
</feature>
<name>A0A848G0S4_9RHOO</name>
<feature type="transmembrane region" description="Helical" evidence="1">
    <location>
        <begin position="61"/>
        <end position="82"/>
    </location>
</feature>
<feature type="domain" description="MgtC/SapB/SrpB/YhiD N-terminal" evidence="2">
    <location>
        <begin position="15"/>
        <end position="133"/>
    </location>
</feature>
<feature type="transmembrane region" description="Helical" evidence="1">
    <location>
        <begin position="266"/>
        <end position="286"/>
    </location>
</feature>
<gene>
    <name evidence="4" type="ORF">HHL15_02835</name>
</gene>
<dbReference type="Proteomes" id="UP000580043">
    <property type="component" value="Unassembled WGS sequence"/>
</dbReference>
<feature type="transmembrane region" description="Helical" evidence="1">
    <location>
        <begin position="367"/>
        <end position="393"/>
    </location>
</feature>
<keyword evidence="1" id="KW-0472">Membrane</keyword>
<dbReference type="Pfam" id="PF13194">
    <property type="entry name" value="DUF4010"/>
    <property type="match status" value="1"/>
</dbReference>
<feature type="domain" description="DUF4010" evidence="3">
    <location>
        <begin position="182"/>
        <end position="391"/>
    </location>
</feature>
<evidence type="ECO:0000259" key="2">
    <source>
        <dbReference type="Pfam" id="PF02308"/>
    </source>
</evidence>
<dbReference type="InterPro" id="IPR025105">
    <property type="entry name" value="DUF4010"/>
</dbReference>
<feature type="transmembrane region" description="Helical" evidence="1">
    <location>
        <begin position="204"/>
        <end position="224"/>
    </location>
</feature>
<evidence type="ECO:0000313" key="4">
    <source>
        <dbReference type="EMBL" id="NML24665.1"/>
    </source>
</evidence>
<dbReference type="EMBL" id="JABBGA010000001">
    <property type="protein sequence ID" value="NML24665.1"/>
    <property type="molecule type" value="Genomic_DNA"/>
</dbReference>
<feature type="transmembrane region" description="Helical" evidence="1">
    <location>
        <begin position="399"/>
        <end position="418"/>
    </location>
</feature>
<feature type="transmembrane region" description="Helical" evidence="1">
    <location>
        <begin position="12"/>
        <end position="27"/>
    </location>
</feature>
<dbReference type="InterPro" id="IPR049177">
    <property type="entry name" value="MgtC_SapB_SrpB_YhiD_N"/>
</dbReference>
<feature type="transmembrane region" description="Helical" evidence="1">
    <location>
        <begin position="94"/>
        <end position="127"/>
    </location>
</feature>
<feature type="transmembrane region" description="Helical" evidence="1">
    <location>
        <begin position="236"/>
        <end position="260"/>
    </location>
</feature>
<proteinExistence type="predicted"/>
<dbReference type="RefSeq" id="WP_169144274.1">
    <property type="nucleotide sequence ID" value="NZ_JABBGA010000001.1"/>
</dbReference>
<evidence type="ECO:0000313" key="5">
    <source>
        <dbReference type="Proteomes" id="UP000580043"/>
    </source>
</evidence>
<dbReference type="AlphaFoldDB" id="A0A848G0S4"/>
<keyword evidence="1" id="KW-1133">Transmembrane helix</keyword>
<feature type="transmembrane region" description="Helical" evidence="1">
    <location>
        <begin position="177"/>
        <end position="198"/>
    </location>
</feature>
<keyword evidence="1" id="KW-0812">Transmembrane</keyword>
<evidence type="ECO:0000256" key="1">
    <source>
        <dbReference type="SAM" id="Phobius"/>
    </source>
</evidence>
<accession>A0A848G0S4</accession>
<reference evidence="4 5" key="1">
    <citation type="submission" date="2020-04" db="EMBL/GenBank/DDBJ databases">
        <title>Zoogloea sp. G-4-1-14 isolated from soil.</title>
        <authorList>
            <person name="Dahal R.H."/>
        </authorList>
    </citation>
    <scope>NUCLEOTIDE SEQUENCE [LARGE SCALE GENOMIC DNA]</scope>
    <source>
        <strain evidence="4 5">G-4-1-14</strain>
    </source>
</reference>
<feature type="transmembrane region" description="Helical" evidence="1">
    <location>
        <begin position="333"/>
        <end position="355"/>
    </location>
</feature>